<accession>A0A7W9UXE4</accession>
<dbReference type="EMBL" id="JACHJL010000002">
    <property type="protein sequence ID" value="MBB5934201.1"/>
    <property type="molecule type" value="Genomic_DNA"/>
</dbReference>
<dbReference type="Proteomes" id="UP000588098">
    <property type="component" value="Unassembled WGS sequence"/>
</dbReference>
<protein>
    <submittedName>
        <fullName evidence="1">Uncharacterized protein</fullName>
    </submittedName>
</protein>
<organism evidence="1 2">
    <name type="scientific">Streptomyces zagrosensis</name>
    <dbReference type="NCBI Taxonomy" id="1042984"/>
    <lineage>
        <taxon>Bacteria</taxon>
        <taxon>Bacillati</taxon>
        <taxon>Actinomycetota</taxon>
        <taxon>Actinomycetes</taxon>
        <taxon>Kitasatosporales</taxon>
        <taxon>Streptomycetaceae</taxon>
        <taxon>Streptomyces</taxon>
    </lineage>
</organism>
<sequence>MGYWGWIIVAKGDDTLKKEPAVAAHGRTVLGEYVRGDWREIWLDERPGARPSPSVVEVAAATGAPALAVHVVDEDCAVAHAATPSGRCWKGVFSEEAAREYAMLPPDYRRGQAVADALVWASEAGLSRADARRVEAAFRDGWYSDLLRCFGLPEGVEIHRAA</sequence>
<evidence type="ECO:0000313" key="1">
    <source>
        <dbReference type="EMBL" id="MBB5934201.1"/>
    </source>
</evidence>
<dbReference type="AlphaFoldDB" id="A0A7W9UXE4"/>
<name>A0A7W9UXE4_9ACTN</name>
<proteinExistence type="predicted"/>
<reference evidence="1 2" key="1">
    <citation type="submission" date="2020-08" db="EMBL/GenBank/DDBJ databases">
        <title>Genomic Encyclopedia of Type Strains, Phase III (KMG-III): the genomes of soil and plant-associated and newly described type strains.</title>
        <authorList>
            <person name="Whitman W."/>
        </authorList>
    </citation>
    <scope>NUCLEOTIDE SEQUENCE [LARGE SCALE GENOMIC DNA]</scope>
    <source>
        <strain evidence="1 2">CECT 8305</strain>
    </source>
</reference>
<gene>
    <name evidence="1" type="ORF">FHS42_001227</name>
</gene>
<comment type="caution">
    <text evidence="1">The sequence shown here is derived from an EMBL/GenBank/DDBJ whole genome shotgun (WGS) entry which is preliminary data.</text>
</comment>
<keyword evidence="2" id="KW-1185">Reference proteome</keyword>
<dbReference type="RefSeq" id="WP_184569441.1">
    <property type="nucleotide sequence ID" value="NZ_JACHJL010000002.1"/>
</dbReference>
<evidence type="ECO:0000313" key="2">
    <source>
        <dbReference type="Proteomes" id="UP000588098"/>
    </source>
</evidence>